<dbReference type="Proteomes" id="UP000663825">
    <property type="component" value="Unassembled WGS sequence"/>
</dbReference>
<dbReference type="AlphaFoldDB" id="A0A817P6G0"/>
<feature type="chain" id="PRO_5044132233" evidence="2">
    <location>
        <begin position="22"/>
        <end position="157"/>
    </location>
</feature>
<keyword evidence="1" id="KW-0472">Membrane</keyword>
<reference evidence="3" key="1">
    <citation type="submission" date="2021-02" db="EMBL/GenBank/DDBJ databases">
        <authorList>
            <person name="Nowell W R."/>
        </authorList>
    </citation>
    <scope>NUCLEOTIDE SEQUENCE</scope>
</reference>
<keyword evidence="2" id="KW-0732">Signal</keyword>
<dbReference type="OrthoDB" id="10009990at2759"/>
<dbReference type="EMBL" id="CAJNXB010001238">
    <property type="protein sequence ID" value="CAF3148291.1"/>
    <property type="molecule type" value="Genomic_DNA"/>
</dbReference>
<sequence>MINSKLIFITLIIEVSLYSLANTHHSFLFDDNRAIGGESLDTSKFVIYVNENSSRFIEIPQEYMKNWIDDQKMWRTWSIILAVMCFIFFTTLMLFLIHGFITSTGLFASSKQCVVTNSSHPKMTSSSTTMVIGYSQITKSPRVQQSYLTGSSRISTL</sequence>
<evidence type="ECO:0000313" key="5">
    <source>
        <dbReference type="Proteomes" id="UP000663825"/>
    </source>
</evidence>
<keyword evidence="6" id="KW-1185">Reference proteome</keyword>
<accession>A0A817P6G0</accession>
<dbReference type="Proteomes" id="UP000663873">
    <property type="component" value="Unassembled WGS sequence"/>
</dbReference>
<evidence type="ECO:0000256" key="1">
    <source>
        <dbReference type="SAM" id="Phobius"/>
    </source>
</evidence>
<evidence type="ECO:0000256" key="2">
    <source>
        <dbReference type="SAM" id="SignalP"/>
    </source>
</evidence>
<name>A0A817P6G0_9BILA</name>
<organism evidence="3 5">
    <name type="scientific">Rotaria socialis</name>
    <dbReference type="NCBI Taxonomy" id="392032"/>
    <lineage>
        <taxon>Eukaryota</taxon>
        <taxon>Metazoa</taxon>
        <taxon>Spiralia</taxon>
        <taxon>Gnathifera</taxon>
        <taxon>Rotifera</taxon>
        <taxon>Eurotatoria</taxon>
        <taxon>Bdelloidea</taxon>
        <taxon>Philodinida</taxon>
        <taxon>Philodinidae</taxon>
        <taxon>Rotaria</taxon>
    </lineage>
</organism>
<evidence type="ECO:0000313" key="4">
    <source>
        <dbReference type="EMBL" id="CAF4405726.1"/>
    </source>
</evidence>
<proteinExistence type="predicted"/>
<gene>
    <name evidence="3" type="ORF">TIS948_LOCUS9557</name>
    <name evidence="4" type="ORF">UJA718_LOCUS19439</name>
</gene>
<keyword evidence="1" id="KW-1133">Transmembrane helix</keyword>
<feature type="signal peptide" evidence="2">
    <location>
        <begin position="1"/>
        <end position="21"/>
    </location>
</feature>
<dbReference type="EMBL" id="CAJOBP010003451">
    <property type="protein sequence ID" value="CAF4405726.1"/>
    <property type="molecule type" value="Genomic_DNA"/>
</dbReference>
<evidence type="ECO:0000313" key="6">
    <source>
        <dbReference type="Proteomes" id="UP000663873"/>
    </source>
</evidence>
<keyword evidence="1" id="KW-0812">Transmembrane</keyword>
<feature type="transmembrane region" description="Helical" evidence="1">
    <location>
        <begin position="77"/>
        <end position="101"/>
    </location>
</feature>
<comment type="caution">
    <text evidence="3">The sequence shown here is derived from an EMBL/GenBank/DDBJ whole genome shotgun (WGS) entry which is preliminary data.</text>
</comment>
<evidence type="ECO:0000313" key="3">
    <source>
        <dbReference type="EMBL" id="CAF3148291.1"/>
    </source>
</evidence>
<protein>
    <submittedName>
        <fullName evidence="3">Uncharacterized protein</fullName>
    </submittedName>
</protein>